<comment type="caution">
    <text evidence="3">The sequence shown here is derived from an EMBL/GenBank/DDBJ whole genome shotgun (WGS) entry which is preliminary data.</text>
</comment>
<keyword evidence="1" id="KW-1133">Transmembrane helix</keyword>
<dbReference type="Pfam" id="PF13937">
    <property type="entry name" value="DUF4212"/>
    <property type="match status" value="1"/>
</dbReference>
<organism evidence="3 4">
    <name type="scientific">Puniceicoccus vermicola</name>
    <dbReference type="NCBI Taxonomy" id="388746"/>
    <lineage>
        <taxon>Bacteria</taxon>
        <taxon>Pseudomonadati</taxon>
        <taxon>Verrucomicrobiota</taxon>
        <taxon>Opitutia</taxon>
        <taxon>Puniceicoccales</taxon>
        <taxon>Puniceicoccaceae</taxon>
        <taxon>Puniceicoccus</taxon>
    </lineage>
</organism>
<feature type="transmembrane region" description="Helical" evidence="1">
    <location>
        <begin position="30"/>
        <end position="51"/>
    </location>
</feature>
<gene>
    <name evidence="3" type="ORF">H5P30_08340</name>
</gene>
<accession>A0A7X1AXM3</accession>
<reference evidence="3 4" key="1">
    <citation type="submission" date="2020-07" db="EMBL/GenBank/DDBJ databases">
        <authorList>
            <person name="Feng X."/>
        </authorList>
    </citation>
    <scope>NUCLEOTIDE SEQUENCE [LARGE SCALE GENOMIC DNA]</scope>
    <source>
        <strain evidence="3 4">JCM14086</strain>
    </source>
</reference>
<keyword evidence="1" id="KW-0472">Membrane</keyword>
<evidence type="ECO:0000256" key="1">
    <source>
        <dbReference type="SAM" id="Phobius"/>
    </source>
</evidence>
<evidence type="ECO:0000313" key="3">
    <source>
        <dbReference type="EMBL" id="MBC2601784.1"/>
    </source>
</evidence>
<feature type="domain" description="Sodium symporter small subunit" evidence="2">
    <location>
        <begin position="23"/>
        <end position="99"/>
    </location>
</feature>
<name>A0A7X1AXM3_9BACT</name>
<protein>
    <submittedName>
        <fullName evidence="3">DUF4212 domain-containing protein</fullName>
    </submittedName>
</protein>
<keyword evidence="1" id="KW-0812">Transmembrane</keyword>
<proteinExistence type="predicted"/>
<feature type="transmembrane region" description="Helical" evidence="1">
    <location>
        <begin position="71"/>
        <end position="90"/>
    </location>
</feature>
<dbReference type="RefSeq" id="WP_185692492.1">
    <property type="nucleotide sequence ID" value="NZ_JACHVA010000075.1"/>
</dbReference>
<evidence type="ECO:0000259" key="2">
    <source>
        <dbReference type="Pfam" id="PF13937"/>
    </source>
</evidence>
<dbReference type="EMBL" id="JACHVA010000075">
    <property type="protein sequence ID" value="MBC2601784.1"/>
    <property type="molecule type" value="Genomic_DNA"/>
</dbReference>
<dbReference type="InterPro" id="IPR019886">
    <property type="entry name" value="Na_symporter_ssu"/>
</dbReference>
<dbReference type="Proteomes" id="UP000525652">
    <property type="component" value="Unassembled WGS sequence"/>
</dbReference>
<sequence length="113" mass="12637">MPPPPPESPPQALDPAYESQILKSYWRRNIILMLILLSIWAAAGLGCGILFADTLNQYTLPGTGYPLGFWFAQQGSIIVFVFLILIYALIMNRLDRSHMADRTRSRAGKEAAQ</sequence>
<evidence type="ECO:0000313" key="4">
    <source>
        <dbReference type="Proteomes" id="UP000525652"/>
    </source>
</evidence>
<dbReference type="AlphaFoldDB" id="A0A7X1AXM3"/>
<keyword evidence="4" id="KW-1185">Reference proteome</keyword>
<dbReference type="NCBIfam" id="TIGR03647">
    <property type="entry name" value="Na_symport_sm"/>
    <property type="match status" value="1"/>
</dbReference>